<keyword evidence="6" id="KW-0812">Transmembrane</keyword>
<dbReference type="SUPFAM" id="SSF52151">
    <property type="entry name" value="FabD/lysophospholipase-like"/>
    <property type="match status" value="1"/>
</dbReference>
<evidence type="ECO:0000256" key="2">
    <source>
        <dbReference type="ARBA" id="ARBA00022553"/>
    </source>
</evidence>
<keyword evidence="2" id="KW-0597">Phosphoprotein</keyword>
<dbReference type="InterPro" id="IPR049552">
    <property type="entry name" value="PKS_DH_N"/>
</dbReference>
<keyword evidence="3" id="KW-0511">Multifunctional enzyme</keyword>
<evidence type="ECO:0000313" key="10">
    <source>
        <dbReference type="Proteomes" id="UP001430848"/>
    </source>
</evidence>
<dbReference type="CDD" id="cd00833">
    <property type="entry name" value="PKS"/>
    <property type="match status" value="1"/>
</dbReference>
<feature type="domain" description="Ketosynthase family 3 (KS3)" evidence="7">
    <location>
        <begin position="1"/>
        <end position="223"/>
    </location>
</feature>
<dbReference type="InterPro" id="IPR042104">
    <property type="entry name" value="PKS_dehydratase_sf"/>
</dbReference>
<dbReference type="PANTHER" id="PTHR43775">
    <property type="entry name" value="FATTY ACID SYNTHASE"/>
    <property type="match status" value="1"/>
</dbReference>
<evidence type="ECO:0000259" key="8">
    <source>
        <dbReference type="PROSITE" id="PS52019"/>
    </source>
</evidence>
<dbReference type="InterPro" id="IPR020807">
    <property type="entry name" value="PKS_DH"/>
</dbReference>
<dbReference type="Pfam" id="PF21089">
    <property type="entry name" value="PKS_DH_N"/>
    <property type="match status" value="1"/>
</dbReference>
<dbReference type="PROSITE" id="PS52019">
    <property type="entry name" value="PKS_MFAS_DH"/>
    <property type="match status" value="1"/>
</dbReference>
<evidence type="ECO:0000259" key="7">
    <source>
        <dbReference type="PROSITE" id="PS52004"/>
    </source>
</evidence>
<dbReference type="Proteomes" id="UP001430848">
    <property type="component" value="Unassembled WGS sequence"/>
</dbReference>
<dbReference type="SUPFAM" id="SSF53901">
    <property type="entry name" value="Thiolase-like"/>
    <property type="match status" value="1"/>
</dbReference>
<dbReference type="SMART" id="SM00827">
    <property type="entry name" value="PKS_AT"/>
    <property type="match status" value="1"/>
</dbReference>
<dbReference type="InterPro" id="IPR001227">
    <property type="entry name" value="Ac_transferase_dom_sf"/>
</dbReference>
<dbReference type="PROSITE" id="PS52004">
    <property type="entry name" value="KS3_2"/>
    <property type="match status" value="1"/>
</dbReference>
<evidence type="ECO:0000256" key="3">
    <source>
        <dbReference type="ARBA" id="ARBA00023268"/>
    </source>
</evidence>
<dbReference type="PANTHER" id="PTHR43775:SF29">
    <property type="entry name" value="ASPERFURANONE POLYKETIDE SYNTHASE AFOG-RELATED"/>
    <property type="match status" value="1"/>
</dbReference>
<dbReference type="EMBL" id="JAKNSF020000056">
    <property type="protein sequence ID" value="KAK7724611.1"/>
    <property type="molecule type" value="Genomic_DNA"/>
</dbReference>
<evidence type="ECO:0000256" key="1">
    <source>
        <dbReference type="ARBA" id="ARBA00022450"/>
    </source>
</evidence>
<gene>
    <name evidence="9" type="ORF">SLS63_008591</name>
</gene>
<evidence type="ECO:0000256" key="6">
    <source>
        <dbReference type="SAM" id="Phobius"/>
    </source>
</evidence>
<keyword evidence="6" id="KW-1133">Transmembrane helix</keyword>
<dbReference type="InterPro" id="IPR016036">
    <property type="entry name" value="Malonyl_transacylase_ACP-bd"/>
</dbReference>
<feature type="region of interest" description="N-terminal hotdog fold" evidence="4">
    <location>
        <begin position="688"/>
        <end position="821"/>
    </location>
</feature>
<organism evidence="9 10">
    <name type="scientific">Diaporthe eres</name>
    <name type="common">Phomopsis oblonga</name>
    <dbReference type="NCBI Taxonomy" id="83184"/>
    <lineage>
        <taxon>Eukaryota</taxon>
        <taxon>Fungi</taxon>
        <taxon>Dikarya</taxon>
        <taxon>Ascomycota</taxon>
        <taxon>Pezizomycotina</taxon>
        <taxon>Sordariomycetes</taxon>
        <taxon>Sordariomycetidae</taxon>
        <taxon>Diaporthales</taxon>
        <taxon>Diaporthaceae</taxon>
        <taxon>Diaporthe</taxon>
        <taxon>Diaporthe eres species complex</taxon>
    </lineage>
</organism>
<dbReference type="InterPro" id="IPR014031">
    <property type="entry name" value="Ketoacyl_synth_C"/>
</dbReference>
<dbReference type="SUPFAM" id="SSF55048">
    <property type="entry name" value="Probable ACP-binding domain of malonyl-CoA ACP transacylase"/>
    <property type="match status" value="1"/>
</dbReference>
<dbReference type="SMART" id="SM00826">
    <property type="entry name" value="PKS_DH"/>
    <property type="match status" value="1"/>
</dbReference>
<dbReference type="InterPro" id="IPR014030">
    <property type="entry name" value="Ketoacyl_synth_N"/>
</dbReference>
<dbReference type="Gene3D" id="3.40.366.10">
    <property type="entry name" value="Malonyl-Coenzyme A Acyl Carrier Protein, domain 2"/>
    <property type="match status" value="1"/>
</dbReference>
<feature type="domain" description="PKS/mFAS DH" evidence="8">
    <location>
        <begin position="688"/>
        <end position="891"/>
    </location>
</feature>
<dbReference type="Pfam" id="PF00698">
    <property type="entry name" value="Acyl_transf_1"/>
    <property type="match status" value="1"/>
</dbReference>
<dbReference type="SMART" id="SM00825">
    <property type="entry name" value="PKS_KS"/>
    <property type="match status" value="1"/>
</dbReference>
<dbReference type="Gene3D" id="3.10.129.110">
    <property type="entry name" value="Polyketide synthase dehydratase"/>
    <property type="match status" value="1"/>
</dbReference>
<dbReference type="Pfam" id="PF00109">
    <property type="entry name" value="ketoacyl-synt"/>
    <property type="match status" value="1"/>
</dbReference>
<keyword evidence="6" id="KW-0472">Membrane</keyword>
<dbReference type="InterPro" id="IPR016039">
    <property type="entry name" value="Thiolase-like"/>
</dbReference>
<dbReference type="InterPro" id="IPR016035">
    <property type="entry name" value="Acyl_Trfase/lysoPLipase"/>
</dbReference>
<evidence type="ECO:0000313" key="9">
    <source>
        <dbReference type="EMBL" id="KAK7724611.1"/>
    </source>
</evidence>
<dbReference type="InterPro" id="IPR050091">
    <property type="entry name" value="PKS_NRPS_Biosynth_Enz"/>
</dbReference>
<feature type="compositionally biased region" description="Basic and acidic residues" evidence="5">
    <location>
        <begin position="823"/>
        <end position="833"/>
    </location>
</feature>
<sequence length="891" mass="97362">MTGIVTGCNLLIGPDFFITLSSLGFVSPDGVSHAFDERANGYGRGEGFGTLILKPLEAAVRDNDTIRAVIRASQTNQNGRTSLAQPSKEMQARLIQDTYHDAHLDMSPTRFFEAHGTGTAIGDPLEAMAIGNTFGPGRDSSDPVIIGAVKANIGHLEGAAGIAGIIKTILVLERGIIPPIADLQNLNGNIDAGFLKLKNGETLITRPKLFVWSGHEKTVVSEMLDIYRTHLEKESDLAGMDSRSLDQRLEALAHTLSQRRNHHGWRAFAVADTVPKLVQKLLAPSPPIQPKSNAKVGFVFTGQGAQWLGMGKELFAFPVFRDSVMAADKCLGSIGCDWRASAIKRTSVAIVELLRTFQVFPTTVVGHSSGEIAAAFALGALSRQSAWRVAYFRGLFCDELAKAVTTGKSEGAMMAVGLSESSLQPYIDEILQDLSSGDDGNARALVAACMNSPKNTTVSGDKRLIEKLQVILDRDGVFARLLKVQVAYHSPHMLQIASSYNEAMGQLKAGDSSVPFANMVSSVTQEIIPREDLLKSEYWVRNMVSPVCFSGALQRICQDSMRKVKKKLDLSHRNYASVSDLLEIGPHSALQGPIRETIEAASMPSKMALSYTSALVRGRPATDTLLEALGKLYCLGVPFDFTMVNDPYSSSACITLPDLPAYPFDHSKAYWHESRISKNIRLNQQPYNEFLGLPVGDWNPLEPRWRQIIRLSALPWLEDHKVNGEILFPAAGIMVIAMEAMVQISSGKSTPSGFEFRDMAMLTALSLSPDDDGVEIQFHLKPSVDSSNKDNSWAAFSLYSCRDETFVEICRGSIKAMSAAHSQTDHDQKEGNRIRHLASSDDPTFGSEKKTDELYAGLTLNGYQYGPVGMLWNLLIINTGYLFFLAFATIF</sequence>
<feature type="transmembrane region" description="Helical" evidence="6">
    <location>
        <begin position="870"/>
        <end position="890"/>
    </location>
</feature>
<name>A0ABR1P247_DIAER</name>
<dbReference type="Gene3D" id="3.30.70.3290">
    <property type="match status" value="1"/>
</dbReference>
<comment type="caution">
    <text evidence="4">Lacks conserved residue(s) required for the propagation of feature annotation.</text>
</comment>
<dbReference type="Pfam" id="PF02801">
    <property type="entry name" value="Ketoacyl-synt_C"/>
    <property type="match status" value="1"/>
</dbReference>
<comment type="caution">
    <text evidence="9">The sequence shown here is derived from an EMBL/GenBank/DDBJ whole genome shotgun (WGS) entry which is preliminary data.</text>
</comment>
<keyword evidence="1" id="KW-0596">Phosphopantetheine</keyword>
<dbReference type="Gene3D" id="3.40.47.10">
    <property type="match status" value="1"/>
</dbReference>
<reference evidence="9 10" key="1">
    <citation type="submission" date="2024-02" db="EMBL/GenBank/DDBJ databases">
        <title>De novo assembly and annotation of 12 fungi associated with fruit tree decline syndrome in Ontario, Canada.</title>
        <authorList>
            <person name="Sulman M."/>
            <person name="Ellouze W."/>
            <person name="Ilyukhin E."/>
        </authorList>
    </citation>
    <scope>NUCLEOTIDE SEQUENCE [LARGE SCALE GENOMIC DNA]</scope>
    <source>
        <strain evidence="9 10">M169</strain>
    </source>
</reference>
<evidence type="ECO:0000256" key="4">
    <source>
        <dbReference type="PROSITE-ProRule" id="PRU01363"/>
    </source>
</evidence>
<dbReference type="InterPro" id="IPR049900">
    <property type="entry name" value="PKS_mFAS_DH"/>
</dbReference>
<accession>A0ABR1P247</accession>
<dbReference type="InterPro" id="IPR020841">
    <property type="entry name" value="PKS_Beta-ketoAc_synthase_dom"/>
</dbReference>
<protein>
    <submittedName>
        <fullName evidence="9">PKS/NRPS-like protein biosynthetic cluster</fullName>
    </submittedName>
</protein>
<evidence type="ECO:0000256" key="5">
    <source>
        <dbReference type="SAM" id="MobiDB-lite"/>
    </source>
</evidence>
<keyword evidence="10" id="KW-1185">Reference proteome</keyword>
<feature type="region of interest" description="Disordered" evidence="5">
    <location>
        <begin position="821"/>
        <end position="848"/>
    </location>
</feature>
<feature type="region of interest" description="C-terminal hotdog fold" evidence="4">
    <location>
        <begin position="844"/>
        <end position="891"/>
    </location>
</feature>
<dbReference type="InterPro" id="IPR014043">
    <property type="entry name" value="Acyl_transferase_dom"/>
</dbReference>
<proteinExistence type="predicted"/>